<evidence type="ECO:0000256" key="6">
    <source>
        <dbReference type="ARBA" id="ARBA00023136"/>
    </source>
</evidence>
<proteinExistence type="inferred from homology"/>
<comment type="subcellular location">
    <subcellularLocation>
        <location evidence="1">Cell membrane</location>
        <topology evidence="1">Multi-pass membrane protein</topology>
    </subcellularLocation>
</comment>
<dbReference type="RefSeq" id="WP_344210191.1">
    <property type="nucleotide sequence ID" value="NZ_BAAAOS010000007.1"/>
</dbReference>
<feature type="transmembrane region" description="Helical" evidence="7">
    <location>
        <begin position="551"/>
        <end position="572"/>
    </location>
</feature>
<feature type="transmembrane region" description="Helical" evidence="7">
    <location>
        <begin position="367"/>
        <end position="386"/>
    </location>
</feature>
<feature type="transmembrane region" description="Helical" evidence="7">
    <location>
        <begin position="520"/>
        <end position="539"/>
    </location>
</feature>
<name>A0ABP4NAW0_9ACTN</name>
<comment type="similarity">
    <text evidence="2">Belongs to the resistance-nodulation-cell division (RND) (TC 2.A.6) family. MmpL subfamily.</text>
</comment>
<keyword evidence="5 7" id="KW-1133">Transmembrane helix</keyword>
<feature type="transmembrane region" description="Helical" evidence="7">
    <location>
        <begin position="666"/>
        <end position="689"/>
    </location>
</feature>
<dbReference type="EMBL" id="BAAAOS010000007">
    <property type="protein sequence ID" value="GAA1558386.1"/>
    <property type="molecule type" value="Genomic_DNA"/>
</dbReference>
<evidence type="ECO:0000256" key="5">
    <source>
        <dbReference type="ARBA" id="ARBA00022989"/>
    </source>
</evidence>
<dbReference type="Gene3D" id="1.20.1640.10">
    <property type="entry name" value="Multidrug efflux transporter AcrB transmembrane domain"/>
    <property type="match status" value="2"/>
</dbReference>
<dbReference type="InterPro" id="IPR000731">
    <property type="entry name" value="SSD"/>
</dbReference>
<evidence type="ECO:0000313" key="9">
    <source>
        <dbReference type="EMBL" id="GAA1558386.1"/>
    </source>
</evidence>
<keyword evidence="4 7" id="KW-0812">Transmembrane</keyword>
<evidence type="ECO:0000256" key="4">
    <source>
        <dbReference type="ARBA" id="ARBA00022692"/>
    </source>
</evidence>
<dbReference type="InterPro" id="IPR004869">
    <property type="entry name" value="MMPL_dom"/>
</dbReference>
<feature type="transmembrane region" description="Helical" evidence="7">
    <location>
        <begin position="206"/>
        <end position="224"/>
    </location>
</feature>
<feature type="transmembrane region" description="Helical" evidence="7">
    <location>
        <begin position="636"/>
        <end position="654"/>
    </location>
</feature>
<protein>
    <submittedName>
        <fullName evidence="9">MMPL family transporter</fullName>
    </submittedName>
</protein>
<evidence type="ECO:0000256" key="2">
    <source>
        <dbReference type="ARBA" id="ARBA00010157"/>
    </source>
</evidence>
<dbReference type="SUPFAM" id="SSF82866">
    <property type="entry name" value="Multidrug efflux transporter AcrB transmembrane domain"/>
    <property type="match status" value="2"/>
</dbReference>
<evidence type="ECO:0000259" key="8">
    <source>
        <dbReference type="PROSITE" id="PS50156"/>
    </source>
</evidence>
<dbReference type="InterPro" id="IPR050545">
    <property type="entry name" value="Mycobact_MmpL"/>
</dbReference>
<reference evidence="10" key="1">
    <citation type="journal article" date="2019" name="Int. J. Syst. Evol. Microbiol.">
        <title>The Global Catalogue of Microorganisms (GCM) 10K type strain sequencing project: providing services to taxonomists for standard genome sequencing and annotation.</title>
        <authorList>
            <consortium name="The Broad Institute Genomics Platform"/>
            <consortium name="The Broad Institute Genome Sequencing Center for Infectious Disease"/>
            <person name="Wu L."/>
            <person name="Ma J."/>
        </authorList>
    </citation>
    <scope>NUCLEOTIDE SEQUENCE [LARGE SCALE GENOMIC DNA]</scope>
    <source>
        <strain evidence="10">JCM 14969</strain>
    </source>
</reference>
<dbReference type="PANTHER" id="PTHR33406">
    <property type="entry name" value="MEMBRANE PROTEIN MJ1562-RELATED"/>
    <property type="match status" value="1"/>
</dbReference>
<feature type="transmembrane region" description="Helical" evidence="7">
    <location>
        <begin position="270"/>
        <end position="294"/>
    </location>
</feature>
<keyword evidence="6 7" id="KW-0472">Membrane</keyword>
<dbReference type="Proteomes" id="UP001500393">
    <property type="component" value="Unassembled WGS sequence"/>
</dbReference>
<dbReference type="Pfam" id="PF03176">
    <property type="entry name" value="MMPL"/>
    <property type="match status" value="2"/>
</dbReference>
<evidence type="ECO:0000256" key="7">
    <source>
        <dbReference type="SAM" id="Phobius"/>
    </source>
</evidence>
<evidence type="ECO:0000256" key="3">
    <source>
        <dbReference type="ARBA" id="ARBA00022475"/>
    </source>
</evidence>
<sequence>MATYLYRLGRFAFRRRRMVVFIWLGLLVAGITGAATLSGPTANGFSIPGTESQRAVDLLDERFPQAGADAATARIVFQAPPGEQLSSADNTAAVKTALGRVGTAPEVATVSDPFAAKAISADGRTGYAQVSYEVTAQEMTPEARDAMSAAVEPARAAGLTVEYGGDAMQAQEEQSLTEVIGVGVAAVVLLITFGSLVAAGLPLLSAIIGVGIGSTAITAATGFIDIGSGTPILAVMIGLAVSIDYALFIMSRYRHELATGLEPEEAVGRAVGTAGSAVVFAGLTVVIALGGLFVVDIPFLTQMGLAAAFTVVIAVAIALTLLPAVLGMAGRRVVGGRIPGLRGGDPESTGGKPSAGRRWAGFVTRRPVAVLLVAVAGLGLLAIPAASLELGLPDDSTAAPASTQRKAYEMLSEGFGPGFNGPLMVVVDVAGSADPKTAAASTANVVRALPDVAVVTPPTFNPAGDTALLTVIPKSGPSTTETKDLVEAIRSAPEAGGAEVSVTGGTAFNIDISDKLSGALLPYLSLIVGLAFLLLMLVFRSILVPLKATLGFLLTVAATFGAVVAVFQWGWFAGLFGIEGQTGPIISMLPVFLVGIVFGLAMDYQVFLVTRMREEHVHGATSGAAVVDGFSHGARVVTAAAVIMIAVFSGFVLSPETLVRQIGFGLAFAVAIDAFVVRMTIVPAVMALLGRSAWWLPRWLDRLLPNVDVEGEKLRHHLTPEPPVREPELATR</sequence>
<keyword evidence="3" id="KW-1003">Cell membrane</keyword>
<feature type="transmembrane region" description="Helical" evidence="7">
    <location>
        <begin position="306"/>
        <end position="329"/>
    </location>
</feature>
<feature type="domain" description="SSD" evidence="8">
    <location>
        <begin position="179"/>
        <end position="328"/>
    </location>
</feature>
<feature type="transmembrane region" description="Helical" evidence="7">
    <location>
        <begin position="584"/>
        <end position="604"/>
    </location>
</feature>
<gene>
    <name evidence="9" type="ORF">GCM10009789_09770</name>
</gene>
<feature type="transmembrane region" description="Helical" evidence="7">
    <location>
        <begin position="230"/>
        <end position="249"/>
    </location>
</feature>
<organism evidence="9 10">
    <name type="scientific">Kribbella sancticallisti</name>
    <dbReference type="NCBI Taxonomy" id="460087"/>
    <lineage>
        <taxon>Bacteria</taxon>
        <taxon>Bacillati</taxon>
        <taxon>Actinomycetota</taxon>
        <taxon>Actinomycetes</taxon>
        <taxon>Propionibacteriales</taxon>
        <taxon>Kribbellaceae</taxon>
        <taxon>Kribbella</taxon>
    </lineage>
</organism>
<dbReference type="PANTHER" id="PTHR33406:SF11">
    <property type="entry name" value="MEMBRANE PROTEIN SCO6666-RELATED"/>
    <property type="match status" value="1"/>
</dbReference>
<feature type="transmembrane region" description="Helical" evidence="7">
    <location>
        <begin position="179"/>
        <end position="199"/>
    </location>
</feature>
<evidence type="ECO:0000256" key="1">
    <source>
        <dbReference type="ARBA" id="ARBA00004651"/>
    </source>
</evidence>
<evidence type="ECO:0000313" key="10">
    <source>
        <dbReference type="Proteomes" id="UP001500393"/>
    </source>
</evidence>
<comment type="caution">
    <text evidence="9">The sequence shown here is derived from an EMBL/GenBank/DDBJ whole genome shotgun (WGS) entry which is preliminary data.</text>
</comment>
<dbReference type="PROSITE" id="PS50156">
    <property type="entry name" value="SSD"/>
    <property type="match status" value="1"/>
</dbReference>
<keyword evidence="10" id="KW-1185">Reference proteome</keyword>
<accession>A0ABP4NAW0</accession>